<keyword evidence="4" id="KW-0902">Two-component regulatory system</keyword>
<evidence type="ECO:0000256" key="4">
    <source>
        <dbReference type="ARBA" id="ARBA00023012"/>
    </source>
</evidence>
<dbReference type="InterPro" id="IPR025944">
    <property type="entry name" value="Sigma_54_int_dom_CS"/>
</dbReference>
<dbReference type="InterPro" id="IPR025943">
    <property type="entry name" value="Sigma_54_int_dom_ATP-bd_2"/>
</dbReference>
<evidence type="ECO:0000259" key="10">
    <source>
        <dbReference type="PROSITE" id="PS50110"/>
    </source>
</evidence>
<protein>
    <submittedName>
        <fullName evidence="11">C4-dicarboxylate transport transcriptional regulatory protein DctD</fullName>
    </submittedName>
</protein>
<feature type="domain" description="Response regulatory" evidence="10">
    <location>
        <begin position="8"/>
        <end position="122"/>
    </location>
</feature>
<dbReference type="PROSITE" id="PS50110">
    <property type="entry name" value="RESPONSE_REGULATORY"/>
    <property type="match status" value="1"/>
</dbReference>
<keyword evidence="5" id="KW-0805">Transcription regulation</keyword>
<dbReference type="InterPro" id="IPR001789">
    <property type="entry name" value="Sig_transdc_resp-reg_receiver"/>
</dbReference>
<evidence type="ECO:0000259" key="9">
    <source>
        <dbReference type="PROSITE" id="PS50045"/>
    </source>
</evidence>
<dbReference type="RefSeq" id="WP_152431659.1">
    <property type="nucleotide sequence ID" value="NZ_CBCSDK010000023.1"/>
</dbReference>
<dbReference type="GO" id="GO:0043565">
    <property type="term" value="F:sequence-specific DNA binding"/>
    <property type="evidence" value="ECO:0007669"/>
    <property type="project" value="InterPro"/>
</dbReference>
<dbReference type="EMBL" id="CP045350">
    <property type="protein sequence ID" value="QFT25778.1"/>
    <property type="molecule type" value="Genomic_DNA"/>
</dbReference>
<keyword evidence="2" id="KW-0547">Nucleotide-binding</keyword>
<feature type="modified residue" description="4-aspartylphosphate" evidence="8">
    <location>
        <position position="57"/>
    </location>
</feature>
<dbReference type="Pfam" id="PF02954">
    <property type="entry name" value="HTH_8"/>
    <property type="match status" value="1"/>
</dbReference>
<dbReference type="SMART" id="SM00448">
    <property type="entry name" value="REC"/>
    <property type="match status" value="1"/>
</dbReference>
<reference evidence="11 12" key="1">
    <citation type="submission" date="2019-10" db="EMBL/GenBank/DDBJ databases">
        <title>Complete genome sequence of Vibrio sp. strain THAF100, isolated from non-filtered water from the water column of tank 6 of a marine aquarium containing stony-coral fragments. Water maintained at 26 degree C.</title>
        <authorList>
            <person name="Ruckert C."/>
            <person name="Franco A."/>
            <person name="Kalinowski J."/>
            <person name="Glaeser S."/>
        </authorList>
    </citation>
    <scope>NUCLEOTIDE SEQUENCE [LARGE SCALE GENOMIC DNA]</scope>
    <source>
        <strain evidence="11 12">THAF100</strain>
    </source>
</reference>
<dbReference type="SUPFAM" id="SSF46689">
    <property type="entry name" value="Homeodomain-like"/>
    <property type="match status" value="1"/>
</dbReference>
<accession>A0A5P9CHH2</accession>
<evidence type="ECO:0000256" key="8">
    <source>
        <dbReference type="PROSITE-ProRule" id="PRU00169"/>
    </source>
</evidence>
<evidence type="ECO:0000313" key="12">
    <source>
        <dbReference type="Proteomes" id="UP000326936"/>
    </source>
</evidence>
<dbReference type="SMART" id="SM00382">
    <property type="entry name" value="AAA"/>
    <property type="match status" value="1"/>
</dbReference>
<dbReference type="FunFam" id="3.40.50.2300:FF:000018">
    <property type="entry name" value="DNA-binding transcriptional regulator NtrC"/>
    <property type="match status" value="1"/>
</dbReference>
<dbReference type="Gene3D" id="3.40.50.2300">
    <property type="match status" value="1"/>
</dbReference>
<dbReference type="KEGG" id="vaq:FIV01_05000"/>
<dbReference type="InterPro" id="IPR002078">
    <property type="entry name" value="Sigma_54_int"/>
</dbReference>
<dbReference type="GO" id="GO:0006355">
    <property type="term" value="P:regulation of DNA-templated transcription"/>
    <property type="evidence" value="ECO:0007669"/>
    <property type="project" value="InterPro"/>
</dbReference>
<evidence type="ECO:0000256" key="1">
    <source>
        <dbReference type="ARBA" id="ARBA00022553"/>
    </source>
</evidence>
<keyword evidence="1 8" id="KW-0597">Phosphoprotein</keyword>
<sequence length="450" mass="50666">MEVVTEQKIALIEDDPVVRHTTQQWLDLAGFDVQSFETAETALGSIKDNSFCAIVSDVRLPGQSGLDLMQQVKAVNPSIPIVLITGHGDVDMAVKALQKGAFDFIEKPFEPERLSDTISQAIAHYQSSKHWKSRQHYLKNLQGMEQTLIGQSAVMKELREQIHKVANIDTHVIIYGDTGCGKEVVAQCLHQYSLRSKHAFVPVNCGAIPETLFESELFGHEIGAFTGAAKKRVGKLEFADKGTLFFDEIESMPAAMQVKVLRVIQENTVERVGSNQSHHVNLRIISAAKSPLLNHPEFRQDLFYRLNVAQLYLPPLKEREEDALLLFDHFTQQANSNTRRASRADQDALLSYHWPGNVRELRNVAMRFALDDSVTVGEILSSQPTTPNPTKQQGVSLAIQMQSFEKKVLHECLNRHHGCISDVMQELDLPRRTLNQKMLKYALSRSDYID</sequence>
<feature type="domain" description="Sigma-54 factor interaction" evidence="9">
    <location>
        <begin position="148"/>
        <end position="370"/>
    </location>
</feature>
<dbReference type="GO" id="GO:0000160">
    <property type="term" value="P:phosphorelay signal transduction system"/>
    <property type="evidence" value="ECO:0007669"/>
    <property type="project" value="UniProtKB-KW"/>
</dbReference>
<dbReference type="InterPro" id="IPR003593">
    <property type="entry name" value="AAA+_ATPase"/>
</dbReference>
<dbReference type="Pfam" id="PF00072">
    <property type="entry name" value="Response_reg"/>
    <property type="match status" value="1"/>
</dbReference>
<evidence type="ECO:0000256" key="7">
    <source>
        <dbReference type="ARBA" id="ARBA00023163"/>
    </source>
</evidence>
<dbReference type="InterPro" id="IPR009057">
    <property type="entry name" value="Homeodomain-like_sf"/>
</dbReference>
<dbReference type="Proteomes" id="UP000326936">
    <property type="component" value="Chromosome"/>
</dbReference>
<dbReference type="PROSITE" id="PS00688">
    <property type="entry name" value="SIGMA54_INTERACT_3"/>
    <property type="match status" value="1"/>
</dbReference>
<dbReference type="Pfam" id="PF00158">
    <property type="entry name" value="Sigma54_activat"/>
    <property type="match status" value="1"/>
</dbReference>
<dbReference type="PANTHER" id="PTHR32071:SF57">
    <property type="entry name" value="C4-DICARBOXYLATE TRANSPORT TRANSCRIPTIONAL REGULATORY PROTEIN DCTD"/>
    <property type="match status" value="1"/>
</dbReference>
<dbReference type="Gene3D" id="1.10.8.60">
    <property type="match status" value="1"/>
</dbReference>
<evidence type="ECO:0000256" key="5">
    <source>
        <dbReference type="ARBA" id="ARBA00023015"/>
    </source>
</evidence>
<dbReference type="Pfam" id="PF25601">
    <property type="entry name" value="AAA_lid_14"/>
    <property type="match status" value="1"/>
</dbReference>
<dbReference type="CDD" id="cd00009">
    <property type="entry name" value="AAA"/>
    <property type="match status" value="1"/>
</dbReference>
<keyword evidence="7" id="KW-0804">Transcription</keyword>
<dbReference type="PANTHER" id="PTHR32071">
    <property type="entry name" value="TRANSCRIPTIONAL REGULATORY PROTEIN"/>
    <property type="match status" value="1"/>
</dbReference>
<dbReference type="PROSITE" id="PS50045">
    <property type="entry name" value="SIGMA54_INTERACT_4"/>
    <property type="match status" value="1"/>
</dbReference>
<dbReference type="InterPro" id="IPR002197">
    <property type="entry name" value="HTH_Fis"/>
</dbReference>
<dbReference type="Gene3D" id="3.40.50.300">
    <property type="entry name" value="P-loop containing nucleotide triphosphate hydrolases"/>
    <property type="match status" value="1"/>
</dbReference>
<evidence type="ECO:0000313" key="11">
    <source>
        <dbReference type="EMBL" id="QFT25778.1"/>
    </source>
</evidence>
<name>A0A5P9CHH2_9VIBR</name>
<dbReference type="InterPro" id="IPR011006">
    <property type="entry name" value="CheY-like_superfamily"/>
</dbReference>
<evidence type="ECO:0000256" key="6">
    <source>
        <dbReference type="ARBA" id="ARBA00023125"/>
    </source>
</evidence>
<dbReference type="PROSITE" id="PS00676">
    <property type="entry name" value="SIGMA54_INTERACT_2"/>
    <property type="match status" value="1"/>
</dbReference>
<dbReference type="Gene3D" id="1.10.10.60">
    <property type="entry name" value="Homeodomain-like"/>
    <property type="match status" value="1"/>
</dbReference>
<keyword evidence="3" id="KW-0067">ATP-binding</keyword>
<dbReference type="InterPro" id="IPR058031">
    <property type="entry name" value="AAA_lid_NorR"/>
</dbReference>
<dbReference type="GO" id="GO:0005524">
    <property type="term" value="F:ATP binding"/>
    <property type="evidence" value="ECO:0007669"/>
    <property type="project" value="UniProtKB-KW"/>
</dbReference>
<dbReference type="InterPro" id="IPR027417">
    <property type="entry name" value="P-loop_NTPase"/>
</dbReference>
<evidence type="ECO:0000256" key="3">
    <source>
        <dbReference type="ARBA" id="ARBA00022840"/>
    </source>
</evidence>
<proteinExistence type="predicted"/>
<evidence type="ECO:0000256" key="2">
    <source>
        <dbReference type="ARBA" id="ARBA00022741"/>
    </source>
</evidence>
<dbReference type="FunFam" id="3.40.50.300:FF:000006">
    <property type="entry name" value="DNA-binding transcriptional regulator NtrC"/>
    <property type="match status" value="1"/>
</dbReference>
<dbReference type="AlphaFoldDB" id="A0A5P9CHH2"/>
<gene>
    <name evidence="11" type="primary">dctD</name>
    <name evidence="11" type="ORF">FIV01_05000</name>
</gene>
<dbReference type="SUPFAM" id="SSF52172">
    <property type="entry name" value="CheY-like"/>
    <property type="match status" value="1"/>
</dbReference>
<organism evidence="11 12">
    <name type="scientific">Vibrio aquimaris</name>
    <dbReference type="NCBI Taxonomy" id="2587862"/>
    <lineage>
        <taxon>Bacteria</taxon>
        <taxon>Pseudomonadati</taxon>
        <taxon>Pseudomonadota</taxon>
        <taxon>Gammaproteobacteria</taxon>
        <taxon>Vibrionales</taxon>
        <taxon>Vibrionaceae</taxon>
        <taxon>Vibrio</taxon>
    </lineage>
</organism>
<dbReference type="SUPFAM" id="SSF52540">
    <property type="entry name" value="P-loop containing nucleoside triphosphate hydrolases"/>
    <property type="match status" value="1"/>
</dbReference>
<keyword evidence="6" id="KW-0238">DNA-binding</keyword>
<dbReference type="OrthoDB" id="9804019at2"/>
<keyword evidence="12" id="KW-1185">Reference proteome</keyword>